<feature type="transmembrane region" description="Helical" evidence="7">
    <location>
        <begin position="151"/>
        <end position="170"/>
    </location>
</feature>
<sequence>MQAWISRYFIPIFILLVLSWSSAFPVVKIGLSQSPPLLFAGLRTFLGGLFLLLPAWLWGGKFRVSQIWPYWLWSALFFVFLFFILQTYAVYYLPSGLTAVLIYLQPILVGLFARIWLKESLTWSKSIGLILGFTGVFFVSSEGVFGSLSLIGVLLGVGAALSWAIGTVYFKRIQERVSLLWLIAGQFVIGGLWILVLSLVFENWTEATWNVTFWSSILYTALFGISLAWVLYLALLQQGEASRMSANMFVVPLMSVLMGSLFLKEPVSLFLLLGGGLILTGIYLVNRRSSPAASREAEMTQKFS</sequence>
<dbReference type="EMBL" id="LZRT01000010">
    <property type="protein sequence ID" value="OUM90733.1"/>
    <property type="molecule type" value="Genomic_DNA"/>
</dbReference>
<feature type="domain" description="EamA" evidence="8">
    <location>
        <begin position="12"/>
        <end position="140"/>
    </location>
</feature>
<protein>
    <recommendedName>
        <fullName evidence="8">EamA domain-containing protein</fullName>
    </recommendedName>
</protein>
<evidence type="ECO:0000256" key="1">
    <source>
        <dbReference type="ARBA" id="ARBA00004651"/>
    </source>
</evidence>
<comment type="similarity">
    <text evidence="2">Belongs to the EamA transporter family.</text>
</comment>
<dbReference type="Proteomes" id="UP000196475">
    <property type="component" value="Unassembled WGS sequence"/>
</dbReference>
<dbReference type="InterPro" id="IPR050638">
    <property type="entry name" value="AA-Vitamin_Transporters"/>
</dbReference>
<evidence type="ECO:0000256" key="2">
    <source>
        <dbReference type="ARBA" id="ARBA00007362"/>
    </source>
</evidence>
<feature type="transmembrane region" description="Helical" evidence="7">
    <location>
        <begin position="269"/>
        <end position="286"/>
    </location>
</feature>
<feature type="transmembrane region" description="Helical" evidence="7">
    <location>
        <begin position="70"/>
        <end position="91"/>
    </location>
</feature>
<reference evidence="10" key="1">
    <citation type="submission" date="2016-06" db="EMBL/GenBank/DDBJ databases">
        <authorList>
            <person name="Nascimento L."/>
            <person name="Pereira R.V."/>
            <person name="Martins L.F."/>
            <person name="Quaggio R.B."/>
            <person name="Silva A.M."/>
            <person name="Setubal J.C."/>
        </authorList>
    </citation>
    <scope>NUCLEOTIDE SEQUENCE [LARGE SCALE GENOMIC DNA]</scope>
</reference>
<evidence type="ECO:0000256" key="6">
    <source>
        <dbReference type="ARBA" id="ARBA00023136"/>
    </source>
</evidence>
<evidence type="ECO:0000256" key="5">
    <source>
        <dbReference type="ARBA" id="ARBA00022989"/>
    </source>
</evidence>
<proteinExistence type="inferred from homology"/>
<keyword evidence="6 7" id="KW-0472">Membrane</keyword>
<organism evidence="9 10">
    <name type="scientific">Bacillus thermozeamaize</name>
    <dbReference type="NCBI Taxonomy" id="230954"/>
    <lineage>
        <taxon>Bacteria</taxon>
        <taxon>Bacillati</taxon>
        <taxon>Bacillota</taxon>
        <taxon>Bacilli</taxon>
        <taxon>Bacillales</taxon>
        <taxon>Bacillaceae</taxon>
        <taxon>Bacillus</taxon>
    </lineage>
</organism>
<dbReference type="Gene3D" id="1.10.3730.20">
    <property type="match status" value="2"/>
</dbReference>
<evidence type="ECO:0000256" key="4">
    <source>
        <dbReference type="ARBA" id="ARBA00022692"/>
    </source>
</evidence>
<dbReference type="Pfam" id="PF00892">
    <property type="entry name" value="EamA"/>
    <property type="match status" value="2"/>
</dbReference>
<evidence type="ECO:0000313" key="10">
    <source>
        <dbReference type="Proteomes" id="UP000196475"/>
    </source>
</evidence>
<keyword evidence="5 7" id="KW-1133">Transmembrane helix</keyword>
<dbReference type="AlphaFoldDB" id="A0A1Y3PTM1"/>
<name>A0A1Y3PTM1_9BACI</name>
<accession>A0A1Y3PTM1</accession>
<feature type="transmembrane region" description="Helical" evidence="7">
    <location>
        <begin position="129"/>
        <end position="145"/>
    </location>
</feature>
<gene>
    <name evidence="9" type="ORF">BAA01_07040</name>
</gene>
<evidence type="ECO:0000313" key="9">
    <source>
        <dbReference type="EMBL" id="OUM90733.1"/>
    </source>
</evidence>
<dbReference type="SUPFAM" id="SSF103481">
    <property type="entry name" value="Multidrug resistance efflux transporter EmrE"/>
    <property type="match status" value="2"/>
</dbReference>
<comment type="caution">
    <text evidence="9">The sequence shown here is derived from an EMBL/GenBank/DDBJ whole genome shotgun (WGS) entry which is preliminary data.</text>
</comment>
<comment type="subcellular location">
    <subcellularLocation>
        <location evidence="1">Cell membrane</location>
        <topology evidence="1">Multi-pass membrane protein</topology>
    </subcellularLocation>
</comment>
<feature type="transmembrane region" description="Helical" evidence="7">
    <location>
        <begin position="213"/>
        <end position="234"/>
    </location>
</feature>
<dbReference type="GO" id="GO:0005886">
    <property type="term" value="C:plasma membrane"/>
    <property type="evidence" value="ECO:0007669"/>
    <property type="project" value="UniProtKB-SubCell"/>
</dbReference>
<evidence type="ECO:0000256" key="7">
    <source>
        <dbReference type="SAM" id="Phobius"/>
    </source>
</evidence>
<feature type="transmembrane region" description="Helical" evidence="7">
    <location>
        <begin position="179"/>
        <end position="201"/>
    </location>
</feature>
<keyword evidence="4 7" id="KW-0812">Transmembrane</keyword>
<dbReference type="InterPro" id="IPR000620">
    <property type="entry name" value="EamA_dom"/>
</dbReference>
<dbReference type="InterPro" id="IPR037185">
    <property type="entry name" value="EmrE-like"/>
</dbReference>
<feature type="domain" description="EamA" evidence="8">
    <location>
        <begin position="151"/>
        <end position="286"/>
    </location>
</feature>
<keyword evidence="3" id="KW-1003">Cell membrane</keyword>
<dbReference type="PANTHER" id="PTHR32322">
    <property type="entry name" value="INNER MEMBRANE TRANSPORTER"/>
    <property type="match status" value="1"/>
</dbReference>
<feature type="transmembrane region" description="Helical" evidence="7">
    <location>
        <begin position="246"/>
        <end position="263"/>
    </location>
</feature>
<dbReference type="PANTHER" id="PTHR32322:SF18">
    <property type="entry name" value="S-ADENOSYLMETHIONINE_S-ADENOSYLHOMOCYSTEINE TRANSPORTER"/>
    <property type="match status" value="1"/>
</dbReference>
<evidence type="ECO:0000259" key="8">
    <source>
        <dbReference type="Pfam" id="PF00892"/>
    </source>
</evidence>
<feature type="transmembrane region" description="Helical" evidence="7">
    <location>
        <begin position="12"/>
        <end position="31"/>
    </location>
</feature>
<evidence type="ECO:0000256" key="3">
    <source>
        <dbReference type="ARBA" id="ARBA00022475"/>
    </source>
</evidence>
<feature type="transmembrane region" description="Helical" evidence="7">
    <location>
        <begin position="37"/>
        <end position="58"/>
    </location>
</feature>
<feature type="transmembrane region" description="Helical" evidence="7">
    <location>
        <begin position="97"/>
        <end position="117"/>
    </location>
</feature>